<dbReference type="Proteomes" id="UP000233469">
    <property type="component" value="Unassembled WGS sequence"/>
</dbReference>
<evidence type="ECO:0000313" key="6">
    <source>
        <dbReference type="Proteomes" id="UP000233469"/>
    </source>
</evidence>
<dbReference type="OrthoDB" id="2384430at2759"/>
<gene>
    <name evidence="2" type="ORF">RhiirA1_538728</name>
    <name evidence="1" type="ORF">RhiirA5_502434</name>
    <name evidence="3" type="ORF">RhiirC2_844258</name>
</gene>
<dbReference type="Gene3D" id="1.25.40.10">
    <property type="entry name" value="Tetratricopeptide repeat domain"/>
    <property type="match status" value="1"/>
</dbReference>
<dbReference type="EMBL" id="LLXJ01000934">
    <property type="protein sequence ID" value="PKC04963.1"/>
    <property type="molecule type" value="Genomic_DNA"/>
</dbReference>
<protein>
    <submittedName>
        <fullName evidence="1">Uncharacterized protein</fullName>
    </submittedName>
</protein>
<reference evidence="2 4" key="4">
    <citation type="submission" date="2017-10" db="EMBL/GenBank/DDBJ databases">
        <title>Genome analyses suggest a sexual origin of heterokaryosis in a supposedly ancient asexual fungus.</title>
        <authorList>
            <person name="Corradi N."/>
            <person name="Sedzielewska K."/>
            <person name="Noel J."/>
            <person name="Charron P."/>
            <person name="Farinelli L."/>
            <person name="Marton T."/>
            <person name="Kruger M."/>
            <person name="Pelin A."/>
            <person name="Brachmann A."/>
            <person name="Corradi N."/>
        </authorList>
    </citation>
    <scope>NUCLEOTIDE SEQUENCE [LARGE SCALE GENOMIC DNA]</scope>
    <source>
        <strain evidence="2 4">A1</strain>
    </source>
</reference>
<evidence type="ECO:0000313" key="5">
    <source>
        <dbReference type="Proteomes" id="UP000232722"/>
    </source>
</evidence>
<name>A0A2I1DWV7_9GLOM</name>
<reference evidence="1 5" key="2">
    <citation type="submission" date="2017-09" db="EMBL/GenBank/DDBJ databases">
        <title>Extensive intraspecific genome diversity in a model arbuscular mycorrhizal fungus.</title>
        <authorList>
            <person name="Chen E.C."/>
            <person name="Morin E."/>
            <person name="Beaudet D."/>
            <person name="Noel J."/>
            <person name="Ndikumana S."/>
            <person name="Charron P."/>
            <person name="St-Onge C."/>
            <person name="Giorgi J."/>
            <person name="Grigoriev I.V."/>
            <person name="Roux C."/>
            <person name="Martin F.M."/>
            <person name="Corradi N."/>
        </authorList>
    </citation>
    <scope>NUCLEOTIDE SEQUENCE [LARGE SCALE GENOMIC DNA]</scope>
    <source>
        <strain evidence="1 5">A5</strain>
    </source>
</reference>
<accession>A0A2I1DWV7</accession>
<evidence type="ECO:0000313" key="1">
    <source>
        <dbReference type="EMBL" id="PKC04963.1"/>
    </source>
</evidence>
<dbReference type="EMBL" id="LLXL01000124">
    <property type="protein sequence ID" value="PKK77526.1"/>
    <property type="molecule type" value="Genomic_DNA"/>
</dbReference>
<dbReference type="EMBL" id="LLXH01000899">
    <property type="protein sequence ID" value="PKC62099.1"/>
    <property type="molecule type" value="Genomic_DNA"/>
</dbReference>
<dbReference type="VEuPathDB" id="FungiDB:RhiirFUN_018933"/>
<dbReference type="VEuPathDB" id="FungiDB:RhiirA1_538728"/>
<evidence type="ECO:0000313" key="2">
    <source>
        <dbReference type="EMBL" id="PKC62099.1"/>
    </source>
</evidence>
<proteinExistence type="predicted"/>
<sequence>MRDRKKGKVVELFKEIAAREVSDAKLDMCLEEFLTMAADNENTAAQLNLGDLFFNGKLDILKNEEKGLSYLN</sequence>
<dbReference type="InterPro" id="IPR011990">
    <property type="entry name" value="TPR-like_helical_dom_sf"/>
</dbReference>
<reference evidence="4 6" key="3">
    <citation type="submission" date="2017-10" db="EMBL/GenBank/DDBJ databases">
        <title>Extensive intraspecific genome diversity in a model arbuscular mycorrhizal fungus.</title>
        <authorList>
            <person name="Chen E.C.H."/>
            <person name="Morin E."/>
            <person name="Baudet D."/>
            <person name="Noel J."/>
            <person name="Ndikumana S."/>
            <person name="Charron P."/>
            <person name="St-Onge C."/>
            <person name="Giorgi J."/>
            <person name="Grigoriev I.V."/>
            <person name="Roux C."/>
            <person name="Martin F.M."/>
            <person name="Corradi N."/>
        </authorList>
    </citation>
    <scope>NUCLEOTIDE SEQUENCE [LARGE SCALE GENOMIC DNA]</scope>
    <source>
        <strain evidence="2 4">A1</strain>
        <strain evidence="3 6">C2</strain>
    </source>
</reference>
<reference evidence="5 6" key="1">
    <citation type="submission" date="2016-04" db="EMBL/GenBank/DDBJ databases">
        <title>Genome analyses suggest a sexual origin of heterokaryosis in a supposedly ancient asexual fungus.</title>
        <authorList>
            <person name="Ropars J."/>
            <person name="Sedzielewska K."/>
            <person name="Noel J."/>
            <person name="Charron P."/>
            <person name="Farinelli L."/>
            <person name="Marton T."/>
            <person name="Kruger M."/>
            <person name="Pelin A."/>
            <person name="Brachmann A."/>
            <person name="Corradi N."/>
        </authorList>
    </citation>
    <scope>NUCLEOTIDE SEQUENCE [LARGE SCALE GENOMIC DNA]</scope>
    <source>
        <strain evidence="1 5">A5</strain>
        <strain evidence="3 6">C2</strain>
    </source>
</reference>
<dbReference type="AlphaFoldDB" id="A0A2I1DWV7"/>
<organism evidence="1 5">
    <name type="scientific">Rhizophagus irregularis</name>
    <dbReference type="NCBI Taxonomy" id="588596"/>
    <lineage>
        <taxon>Eukaryota</taxon>
        <taxon>Fungi</taxon>
        <taxon>Fungi incertae sedis</taxon>
        <taxon>Mucoromycota</taxon>
        <taxon>Glomeromycotina</taxon>
        <taxon>Glomeromycetes</taxon>
        <taxon>Glomerales</taxon>
        <taxon>Glomeraceae</taxon>
        <taxon>Rhizophagus</taxon>
    </lineage>
</organism>
<evidence type="ECO:0000313" key="4">
    <source>
        <dbReference type="Proteomes" id="UP000232688"/>
    </source>
</evidence>
<dbReference type="Proteomes" id="UP000232722">
    <property type="component" value="Unassembled WGS sequence"/>
</dbReference>
<evidence type="ECO:0000313" key="3">
    <source>
        <dbReference type="EMBL" id="PKK77526.1"/>
    </source>
</evidence>
<dbReference type="Proteomes" id="UP000232688">
    <property type="component" value="Unassembled WGS sequence"/>
</dbReference>
<dbReference type="VEuPathDB" id="FungiDB:FUN_020023"/>
<comment type="caution">
    <text evidence="1">The sequence shown here is derived from an EMBL/GenBank/DDBJ whole genome shotgun (WGS) entry which is preliminary data.</text>
</comment>